<proteinExistence type="inferred from homology"/>
<gene>
    <name evidence="7" type="ORF">Ctob_010604</name>
</gene>
<evidence type="ECO:0000256" key="3">
    <source>
        <dbReference type="ARBA" id="ARBA00022525"/>
    </source>
</evidence>
<feature type="chain" id="PRO_5005603514" evidence="6">
    <location>
        <begin position="20"/>
        <end position="180"/>
    </location>
</feature>
<feature type="signal peptide" evidence="6">
    <location>
        <begin position="1"/>
        <end position="19"/>
    </location>
</feature>
<evidence type="ECO:0000313" key="8">
    <source>
        <dbReference type="Proteomes" id="UP000037460"/>
    </source>
</evidence>
<dbReference type="GO" id="GO:0005576">
    <property type="term" value="C:extracellular region"/>
    <property type="evidence" value="ECO:0007669"/>
    <property type="project" value="UniProtKB-SubCell"/>
</dbReference>
<evidence type="ECO:0000256" key="4">
    <source>
        <dbReference type="ARBA" id="ARBA00022729"/>
    </source>
</evidence>
<dbReference type="Proteomes" id="UP000037460">
    <property type="component" value="Unassembled WGS sequence"/>
</dbReference>
<dbReference type="PANTHER" id="PTHR13234:SF8">
    <property type="entry name" value="GAMMA-INTERFERON-INDUCIBLE LYSOSOMAL THIOL REDUCTASE"/>
    <property type="match status" value="1"/>
</dbReference>
<evidence type="ECO:0000256" key="1">
    <source>
        <dbReference type="ARBA" id="ARBA00004613"/>
    </source>
</evidence>
<evidence type="ECO:0000313" key="7">
    <source>
        <dbReference type="EMBL" id="KOO53709.1"/>
    </source>
</evidence>
<dbReference type="PANTHER" id="PTHR13234">
    <property type="entry name" value="GAMMA-INTERFERON INDUCIBLE LYSOSOMAL THIOL REDUCTASE GILT"/>
    <property type="match status" value="1"/>
</dbReference>
<reference evidence="8" key="1">
    <citation type="journal article" date="2015" name="PLoS Genet.">
        <title>Genome Sequence and Transcriptome Analyses of Chrysochromulina tobin: Metabolic Tools for Enhanced Algal Fitness in the Prominent Order Prymnesiales (Haptophyceae).</title>
        <authorList>
            <person name="Hovde B.T."/>
            <person name="Deodato C.R."/>
            <person name="Hunsperger H.M."/>
            <person name="Ryken S.A."/>
            <person name="Yost W."/>
            <person name="Jha R.K."/>
            <person name="Patterson J."/>
            <person name="Monnat R.J. Jr."/>
            <person name="Barlow S.B."/>
            <person name="Starkenburg S.R."/>
            <person name="Cattolico R.A."/>
        </authorList>
    </citation>
    <scope>NUCLEOTIDE SEQUENCE</scope>
    <source>
        <strain evidence="8">CCMP291</strain>
    </source>
</reference>
<dbReference type="EMBL" id="JWZX01000104">
    <property type="protein sequence ID" value="KOO53709.1"/>
    <property type="molecule type" value="Genomic_DNA"/>
</dbReference>
<accession>A0A0M0LRN2</accession>
<keyword evidence="3" id="KW-0964">Secreted</keyword>
<dbReference type="OrthoDB" id="958254at2759"/>
<evidence type="ECO:0000256" key="6">
    <source>
        <dbReference type="SAM" id="SignalP"/>
    </source>
</evidence>
<organism evidence="7 8">
    <name type="scientific">Chrysochromulina tobinii</name>
    <dbReference type="NCBI Taxonomy" id="1460289"/>
    <lineage>
        <taxon>Eukaryota</taxon>
        <taxon>Haptista</taxon>
        <taxon>Haptophyta</taxon>
        <taxon>Prymnesiophyceae</taxon>
        <taxon>Prymnesiales</taxon>
        <taxon>Chrysochromulinaceae</taxon>
        <taxon>Chrysochromulina</taxon>
    </lineage>
</organism>
<dbReference type="InterPro" id="IPR004911">
    <property type="entry name" value="Interferon-induced_GILT"/>
</dbReference>
<keyword evidence="4 6" id="KW-0732">Signal</keyword>
<name>A0A0M0LRN2_9EUKA</name>
<comment type="caution">
    <text evidence="7">The sequence shown here is derived from an EMBL/GenBank/DDBJ whole genome shotgun (WGS) entry which is preliminary data.</text>
</comment>
<keyword evidence="5" id="KW-0325">Glycoprotein</keyword>
<dbReference type="GO" id="GO:0016671">
    <property type="term" value="F:oxidoreductase activity, acting on a sulfur group of donors, disulfide as acceptor"/>
    <property type="evidence" value="ECO:0007669"/>
    <property type="project" value="InterPro"/>
</dbReference>
<protein>
    <submittedName>
        <fullName evidence="7">Uncharacterized protein</fullName>
    </submittedName>
</protein>
<comment type="similarity">
    <text evidence="2">Belongs to the GILT family.</text>
</comment>
<comment type="subcellular location">
    <subcellularLocation>
        <location evidence="1">Secreted</location>
    </subcellularLocation>
</comment>
<keyword evidence="8" id="KW-1185">Reference proteome</keyword>
<sequence length="180" mass="19068">MLVVFAALTYTAAPALSLGANNTFGETDNFELIPAVRHPTGGNCVDETGCDFEKITACAFDGVPESKQVSFLACMDEQRVGTPQSCAQTCAIKDDLHYNAIEDCFNGPRGNELLANASKAFNDALPGSTTIPHTFVNTADVQPSYTTLKLALCQAGSSAKVCKSLVEDADGLNSYRKCTV</sequence>
<dbReference type="AlphaFoldDB" id="A0A0M0LRN2"/>
<evidence type="ECO:0000256" key="2">
    <source>
        <dbReference type="ARBA" id="ARBA00005679"/>
    </source>
</evidence>
<evidence type="ECO:0000256" key="5">
    <source>
        <dbReference type="ARBA" id="ARBA00023180"/>
    </source>
</evidence>